<gene>
    <name evidence="1" type="ORF">PISMIDRAFT_292113</name>
</gene>
<sequence>MGVDMGSEGDVLIERSDKMEYLAMGDAASNKCPLLCHVKSKARVDFSAKRLMSLSVGRLCYLW</sequence>
<keyword evidence="2" id="KW-1185">Reference proteome</keyword>
<dbReference type="Proteomes" id="UP000054018">
    <property type="component" value="Unassembled WGS sequence"/>
</dbReference>
<protein>
    <submittedName>
        <fullName evidence="1">Uncharacterized protein</fullName>
    </submittedName>
</protein>
<reference evidence="2" key="2">
    <citation type="submission" date="2015-01" db="EMBL/GenBank/DDBJ databases">
        <title>Evolutionary Origins and Diversification of the Mycorrhizal Mutualists.</title>
        <authorList>
            <consortium name="DOE Joint Genome Institute"/>
            <consortium name="Mycorrhizal Genomics Consortium"/>
            <person name="Kohler A."/>
            <person name="Kuo A."/>
            <person name="Nagy L.G."/>
            <person name="Floudas D."/>
            <person name="Copeland A."/>
            <person name="Barry K.W."/>
            <person name="Cichocki N."/>
            <person name="Veneault-Fourrey C."/>
            <person name="LaButti K."/>
            <person name="Lindquist E.A."/>
            <person name="Lipzen A."/>
            <person name="Lundell T."/>
            <person name="Morin E."/>
            <person name="Murat C."/>
            <person name="Riley R."/>
            <person name="Ohm R."/>
            <person name="Sun H."/>
            <person name="Tunlid A."/>
            <person name="Henrissat B."/>
            <person name="Grigoriev I.V."/>
            <person name="Hibbett D.S."/>
            <person name="Martin F."/>
        </authorList>
    </citation>
    <scope>NUCLEOTIDE SEQUENCE [LARGE SCALE GENOMIC DNA]</scope>
    <source>
        <strain evidence="2">441</strain>
    </source>
</reference>
<dbReference type="HOGENOM" id="CLU_2886688_0_0_1"/>
<accession>A0A0C9Z738</accession>
<evidence type="ECO:0000313" key="2">
    <source>
        <dbReference type="Proteomes" id="UP000054018"/>
    </source>
</evidence>
<reference evidence="1 2" key="1">
    <citation type="submission" date="2014-04" db="EMBL/GenBank/DDBJ databases">
        <authorList>
            <consortium name="DOE Joint Genome Institute"/>
            <person name="Kuo A."/>
            <person name="Kohler A."/>
            <person name="Costa M.D."/>
            <person name="Nagy L.G."/>
            <person name="Floudas D."/>
            <person name="Copeland A."/>
            <person name="Barry K.W."/>
            <person name="Cichocki N."/>
            <person name="Veneault-Fourrey C."/>
            <person name="LaButti K."/>
            <person name="Lindquist E.A."/>
            <person name="Lipzen A."/>
            <person name="Lundell T."/>
            <person name="Morin E."/>
            <person name="Murat C."/>
            <person name="Sun H."/>
            <person name="Tunlid A."/>
            <person name="Henrissat B."/>
            <person name="Grigoriev I.V."/>
            <person name="Hibbett D.S."/>
            <person name="Martin F."/>
            <person name="Nordberg H.P."/>
            <person name="Cantor M.N."/>
            <person name="Hua S.X."/>
        </authorList>
    </citation>
    <scope>NUCLEOTIDE SEQUENCE [LARGE SCALE GENOMIC DNA]</scope>
    <source>
        <strain evidence="1 2">441</strain>
    </source>
</reference>
<proteinExistence type="predicted"/>
<dbReference type="EMBL" id="KN833880">
    <property type="protein sequence ID" value="KIK15713.1"/>
    <property type="molecule type" value="Genomic_DNA"/>
</dbReference>
<organism evidence="1 2">
    <name type="scientific">Pisolithus microcarpus 441</name>
    <dbReference type="NCBI Taxonomy" id="765257"/>
    <lineage>
        <taxon>Eukaryota</taxon>
        <taxon>Fungi</taxon>
        <taxon>Dikarya</taxon>
        <taxon>Basidiomycota</taxon>
        <taxon>Agaricomycotina</taxon>
        <taxon>Agaricomycetes</taxon>
        <taxon>Agaricomycetidae</taxon>
        <taxon>Boletales</taxon>
        <taxon>Sclerodermatineae</taxon>
        <taxon>Pisolithaceae</taxon>
        <taxon>Pisolithus</taxon>
    </lineage>
</organism>
<dbReference type="AlphaFoldDB" id="A0A0C9Z738"/>
<name>A0A0C9Z738_9AGAM</name>
<evidence type="ECO:0000313" key="1">
    <source>
        <dbReference type="EMBL" id="KIK15713.1"/>
    </source>
</evidence>